<dbReference type="Proteomes" id="UP000023152">
    <property type="component" value="Unassembled WGS sequence"/>
</dbReference>
<dbReference type="InterPro" id="IPR019734">
    <property type="entry name" value="TPR_rpt"/>
</dbReference>
<evidence type="ECO:0000256" key="1">
    <source>
        <dbReference type="PROSITE-ProRule" id="PRU00339"/>
    </source>
</evidence>
<dbReference type="AlphaFoldDB" id="X6MYV8"/>
<evidence type="ECO:0000313" key="2">
    <source>
        <dbReference type="EMBL" id="ETO18986.1"/>
    </source>
</evidence>
<dbReference type="InterPro" id="IPR011990">
    <property type="entry name" value="TPR-like_helical_dom_sf"/>
</dbReference>
<comment type="caution">
    <text evidence="2">The sequence shown here is derived from an EMBL/GenBank/DDBJ whole genome shotgun (WGS) entry which is preliminary data.</text>
</comment>
<name>X6MYV8_RETFI</name>
<dbReference type="EMBL" id="ASPP01014175">
    <property type="protein sequence ID" value="ETO18986.1"/>
    <property type="molecule type" value="Genomic_DNA"/>
</dbReference>
<feature type="repeat" description="TPR" evidence="1">
    <location>
        <begin position="164"/>
        <end position="197"/>
    </location>
</feature>
<keyword evidence="3" id="KW-1185">Reference proteome</keyword>
<evidence type="ECO:0000313" key="3">
    <source>
        <dbReference type="Proteomes" id="UP000023152"/>
    </source>
</evidence>
<reference evidence="2 3" key="1">
    <citation type="journal article" date="2013" name="Curr. Biol.">
        <title>The Genome of the Foraminiferan Reticulomyxa filosa.</title>
        <authorList>
            <person name="Glockner G."/>
            <person name="Hulsmann N."/>
            <person name="Schleicher M."/>
            <person name="Noegel A.A."/>
            <person name="Eichinger L."/>
            <person name="Gallinger C."/>
            <person name="Pawlowski J."/>
            <person name="Sierra R."/>
            <person name="Euteneuer U."/>
            <person name="Pillet L."/>
            <person name="Moustafa A."/>
            <person name="Platzer M."/>
            <person name="Groth M."/>
            <person name="Szafranski K."/>
            <person name="Schliwa M."/>
        </authorList>
    </citation>
    <scope>NUCLEOTIDE SEQUENCE [LARGE SCALE GENOMIC DNA]</scope>
</reference>
<dbReference type="Gene3D" id="1.25.40.10">
    <property type="entry name" value="Tetratricopeptide repeat domain"/>
    <property type="match status" value="1"/>
</dbReference>
<proteinExistence type="predicted"/>
<sequence>MAGTNSTDFITLEGISRDHIFKVENILEESSGVIEEQGYYFVVKQKKRRTAWHVSKEAKRNISKILTEKAEDAVHVMFRTFTANNGMMDIYLFPMFGLLAPSNTKKQKKKKKKKRGREKSITKIRIQIWSYIHYIQHKQYLQVNAGERAQELLNCALRYDDNNIHALNLYGKLLCAANLYDDALNVYARCLSIDPTNLEALTSRAMIYCRSSGDQRAPKFYEAEWHLKLAHKFHHDNVCVVHAFFYFF</sequence>
<dbReference type="PROSITE" id="PS50005">
    <property type="entry name" value="TPR"/>
    <property type="match status" value="1"/>
</dbReference>
<organism evidence="2 3">
    <name type="scientific">Reticulomyxa filosa</name>
    <dbReference type="NCBI Taxonomy" id="46433"/>
    <lineage>
        <taxon>Eukaryota</taxon>
        <taxon>Sar</taxon>
        <taxon>Rhizaria</taxon>
        <taxon>Retaria</taxon>
        <taxon>Foraminifera</taxon>
        <taxon>Monothalamids</taxon>
        <taxon>Reticulomyxidae</taxon>
        <taxon>Reticulomyxa</taxon>
    </lineage>
</organism>
<accession>X6MYV8</accession>
<dbReference type="SUPFAM" id="SSF48452">
    <property type="entry name" value="TPR-like"/>
    <property type="match status" value="1"/>
</dbReference>
<protein>
    <submittedName>
        <fullName evidence="2">Uncharacterized protein</fullName>
    </submittedName>
</protein>
<gene>
    <name evidence="2" type="ORF">RFI_18254</name>
</gene>
<keyword evidence="1" id="KW-0802">TPR repeat</keyword>